<dbReference type="RefSeq" id="WP_242674015.1">
    <property type="nucleotide sequence ID" value="NZ_SHTN01000021.1"/>
</dbReference>
<reference evidence="4 5" key="1">
    <citation type="journal article" date="2018" name="Sci. Rep.">
        <title>Genomic diversity and distribution of Bifidobacterium longum subsp. longum across the human lifespan.</title>
        <authorList>
            <person name="Odamaki T."/>
            <person name="Bottacini F."/>
            <person name="Kato K."/>
            <person name="Mitsuyama E."/>
            <person name="Yoshida K."/>
            <person name="Horigome A."/>
            <person name="Xiao J.Z."/>
            <person name="van Sinderen D."/>
        </authorList>
    </citation>
    <scope>NUCLEOTIDE SEQUENCE [LARGE SCALE GENOMIC DNA]</scope>
    <source>
        <strain evidence="4 5">MCC10126</strain>
    </source>
</reference>
<dbReference type="InterPro" id="IPR041033">
    <property type="entry name" value="SpaA_PFL_dom_1"/>
</dbReference>
<evidence type="ECO:0000259" key="3">
    <source>
        <dbReference type="Pfam" id="PF17802"/>
    </source>
</evidence>
<feature type="domain" description="SpaA-like prealbumin fold" evidence="3">
    <location>
        <begin position="403"/>
        <end position="515"/>
    </location>
</feature>
<dbReference type="InterPro" id="IPR013783">
    <property type="entry name" value="Ig-like_fold"/>
</dbReference>
<keyword evidence="2" id="KW-0732">Signal</keyword>
<keyword evidence="1" id="KW-0812">Transmembrane</keyword>
<evidence type="ECO:0000313" key="5">
    <source>
        <dbReference type="Proteomes" id="UP000291501"/>
    </source>
</evidence>
<evidence type="ECO:0000313" key="4">
    <source>
        <dbReference type="EMBL" id="TCF83282.1"/>
    </source>
</evidence>
<feature type="transmembrane region" description="Helical" evidence="1">
    <location>
        <begin position="552"/>
        <end position="574"/>
    </location>
</feature>
<protein>
    <recommendedName>
        <fullName evidence="3">SpaA-like prealbumin fold domain-containing protein</fullName>
    </recommendedName>
</protein>
<sequence length="595" mass="63178">MRDNQTTRRMPMIVTAMACATASMLAGLALGPSAMAADTTITLQGADGASLAGHTFDVYRIGTYTDQVLDGTRISSLGVRGDTASNAWAADAIGIANAYDPSTADDIGKVYGYDDAGNIANIKMDSQTRQLRNISKALGQSAKKPAPVAGGANLMTTRSTLTINVPAEGLYYITDSAGNPIMIGTKSGNANIMQLDAKDPQWRTLGTAVVKAKSVRVDKKVQVQRNGTTVGKDGTTTNPVGVTVGDTVTNTVEVTVPNKQAASAVKFKLIDQPKGQTYVKGSLSVRLKNAPRTDITADAVIYDGTTQNNAKSIPGDPALKTADNRPADPDLAIPAGGWGIDGRNLLDKYSNRTIVITYRMTVDKASITDPANNTVHTYGTFTDGIRFTTITDQDKVDIKAYDFTLKKVDAGNVNTLLDGARFQIQRNGKWMKLDQNTGKWSDAANQDSASVFVTGDSNHDGTVDNRDDASQRGLIRFKGLGYGTYTVTETREPAGYASYAKPTFTVTIDDAGTSIQYRGSGTVPNLTSRLDNNTVQVKNVANLTQLPQTGGVLAFAFWLVCAMPLFAIGGMMAVRGARNRRDALTLTHDGGNPAA</sequence>
<evidence type="ECO:0000256" key="1">
    <source>
        <dbReference type="SAM" id="Phobius"/>
    </source>
</evidence>
<proteinExistence type="predicted"/>
<feature type="chain" id="PRO_5021025487" description="SpaA-like prealbumin fold domain-containing protein" evidence="2">
    <location>
        <begin position="37"/>
        <end position="595"/>
    </location>
</feature>
<gene>
    <name evidence="4" type="ORF">MCC10126_1075</name>
</gene>
<evidence type="ECO:0000256" key="2">
    <source>
        <dbReference type="SAM" id="SignalP"/>
    </source>
</evidence>
<accession>A0A4V2NCL7</accession>
<name>A0A4V2NCL7_BIFLL</name>
<keyword evidence="1" id="KW-1133">Transmembrane helix</keyword>
<comment type="caution">
    <text evidence="4">The sequence shown here is derived from an EMBL/GenBank/DDBJ whole genome shotgun (WGS) entry which is preliminary data.</text>
</comment>
<organism evidence="4 5">
    <name type="scientific">Bifidobacterium longum subsp. longum</name>
    <dbReference type="NCBI Taxonomy" id="1679"/>
    <lineage>
        <taxon>Bacteria</taxon>
        <taxon>Bacillati</taxon>
        <taxon>Actinomycetota</taxon>
        <taxon>Actinomycetes</taxon>
        <taxon>Bifidobacteriales</taxon>
        <taxon>Bifidobacteriaceae</taxon>
        <taxon>Bifidobacterium</taxon>
    </lineage>
</organism>
<dbReference type="GO" id="GO:0005975">
    <property type="term" value="P:carbohydrate metabolic process"/>
    <property type="evidence" value="ECO:0007669"/>
    <property type="project" value="UniProtKB-ARBA"/>
</dbReference>
<feature type="signal peptide" evidence="2">
    <location>
        <begin position="1"/>
        <end position="36"/>
    </location>
</feature>
<dbReference type="AlphaFoldDB" id="A0A4V2NCL7"/>
<dbReference type="Gene3D" id="2.60.40.740">
    <property type="match status" value="1"/>
</dbReference>
<keyword evidence="1" id="KW-0472">Membrane</keyword>
<dbReference type="Gene3D" id="2.60.40.10">
    <property type="entry name" value="Immunoglobulins"/>
    <property type="match status" value="1"/>
</dbReference>
<dbReference type="EMBL" id="SHTN01000021">
    <property type="protein sequence ID" value="TCF83282.1"/>
    <property type="molecule type" value="Genomic_DNA"/>
</dbReference>
<dbReference type="Pfam" id="PF17802">
    <property type="entry name" value="SpaA"/>
    <property type="match status" value="1"/>
</dbReference>
<dbReference type="Proteomes" id="UP000291501">
    <property type="component" value="Unassembled WGS sequence"/>
</dbReference>